<keyword evidence="1" id="KW-0812">Transmembrane</keyword>
<evidence type="ECO:0008006" key="4">
    <source>
        <dbReference type="Google" id="ProtNLM"/>
    </source>
</evidence>
<evidence type="ECO:0000256" key="1">
    <source>
        <dbReference type="SAM" id="Phobius"/>
    </source>
</evidence>
<accession>A0A5M3XFG7</accession>
<dbReference type="SUPFAM" id="SSF53474">
    <property type="entry name" value="alpha/beta-Hydrolases"/>
    <property type="match status" value="1"/>
</dbReference>
<dbReference type="AlphaFoldDB" id="A0A5M3XFG7"/>
<dbReference type="Proteomes" id="UP000331127">
    <property type="component" value="Unassembled WGS sequence"/>
</dbReference>
<feature type="transmembrane region" description="Helical" evidence="1">
    <location>
        <begin position="487"/>
        <end position="508"/>
    </location>
</feature>
<feature type="transmembrane region" description="Helical" evidence="1">
    <location>
        <begin position="580"/>
        <end position="598"/>
    </location>
</feature>
<feature type="transmembrane region" description="Helical" evidence="1">
    <location>
        <begin position="162"/>
        <end position="181"/>
    </location>
</feature>
<keyword evidence="1" id="KW-0472">Membrane</keyword>
<comment type="caution">
    <text evidence="2">The sequence shown here is derived from an EMBL/GenBank/DDBJ whole genome shotgun (WGS) entry which is preliminary data.</text>
</comment>
<gene>
    <name evidence="2" type="ORF">Amac_104060</name>
</gene>
<feature type="transmembrane region" description="Helical" evidence="1">
    <location>
        <begin position="71"/>
        <end position="93"/>
    </location>
</feature>
<reference evidence="2 3" key="1">
    <citation type="submission" date="2019-10" db="EMBL/GenBank/DDBJ databases">
        <title>Whole genome shotgun sequence of Acrocarpospora macrocephala NBRC 16266.</title>
        <authorList>
            <person name="Ichikawa N."/>
            <person name="Kimura A."/>
            <person name="Kitahashi Y."/>
            <person name="Komaki H."/>
            <person name="Oguchi A."/>
        </authorList>
    </citation>
    <scope>NUCLEOTIDE SEQUENCE [LARGE SCALE GENOMIC DNA]</scope>
    <source>
        <strain evidence="2 3">NBRC 16266</strain>
    </source>
</reference>
<feature type="transmembrane region" description="Helical" evidence="1">
    <location>
        <begin position="613"/>
        <end position="633"/>
    </location>
</feature>
<dbReference type="InterPro" id="IPR029058">
    <property type="entry name" value="AB_hydrolase_fold"/>
</dbReference>
<dbReference type="EMBL" id="BLAE01000116">
    <property type="protein sequence ID" value="GES16808.1"/>
    <property type="molecule type" value="Genomic_DNA"/>
</dbReference>
<evidence type="ECO:0000313" key="3">
    <source>
        <dbReference type="Proteomes" id="UP000331127"/>
    </source>
</evidence>
<feature type="transmembrane region" description="Helical" evidence="1">
    <location>
        <begin position="377"/>
        <end position="395"/>
    </location>
</feature>
<feature type="transmembrane region" description="Helical" evidence="1">
    <location>
        <begin position="270"/>
        <end position="291"/>
    </location>
</feature>
<feature type="transmembrane region" description="Helical" evidence="1">
    <location>
        <begin position="231"/>
        <end position="250"/>
    </location>
</feature>
<feature type="transmembrane region" description="Helical" evidence="1">
    <location>
        <begin position="349"/>
        <end position="370"/>
    </location>
</feature>
<keyword evidence="1" id="KW-1133">Transmembrane helix</keyword>
<organism evidence="2 3">
    <name type="scientific">Acrocarpospora macrocephala</name>
    <dbReference type="NCBI Taxonomy" id="150177"/>
    <lineage>
        <taxon>Bacteria</taxon>
        <taxon>Bacillati</taxon>
        <taxon>Actinomycetota</taxon>
        <taxon>Actinomycetes</taxon>
        <taxon>Streptosporangiales</taxon>
        <taxon>Streptosporangiaceae</taxon>
        <taxon>Acrocarpospora</taxon>
    </lineage>
</organism>
<evidence type="ECO:0000313" key="2">
    <source>
        <dbReference type="EMBL" id="GES16808.1"/>
    </source>
</evidence>
<feature type="transmembrane region" description="Helical" evidence="1">
    <location>
        <begin position="433"/>
        <end position="455"/>
    </location>
</feature>
<proteinExistence type="predicted"/>
<feature type="transmembrane region" description="Helical" evidence="1">
    <location>
        <begin position="401"/>
        <end position="421"/>
    </location>
</feature>
<protein>
    <recommendedName>
        <fullName evidence="4">Integral membrane protein</fullName>
    </recommendedName>
</protein>
<name>A0A5M3XFG7_9ACTN</name>
<keyword evidence="3" id="KW-1185">Reference proteome</keyword>
<feature type="transmembrane region" description="Helical" evidence="1">
    <location>
        <begin position="105"/>
        <end position="127"/>
    </location>
</feature>
<feature type="transmembrane region" description="Helical" evidence="1">
    <location>
        <begin position="303"/>
        <end position="323"/>
    </location>
</feature>
<sequence>MVPPPVALEGPTELRVHGVGGSTPQHLLADSAPQQVGGDHISGFYRTADAGGRHVEGYSWGGLTSRSGVRVLWLLLLPFALANLAGWMWPFTVTRTARRFAMFRVVARLAALALTVNVVLLVSAVAMDYVGYQCGGNIKCADSWWISPFRMASVASFPGRRILLGAVVPLLLLVLLAVLTYRTQRRYESVRPPGSPGPRRPCVQNAASLEGGLRNLDFWNTGRYTRYLGEIHIAAGLALLALMVATTVHGTLESAPGMRIGAGQSLAPEWLWSGSVWIAVAVLIVAVLAVIPEKVIGPLRWLGLILTVLAIGALLLAGAMALLEPAMTAVVPNAVTPHELPGLRPVMNWVYGGIIVALLLVPVCLIAAALDRKKPLRTVQLIVVAAALVGMYFMLDVIDRPYGWVIVALIVAIGIIVVGVVNSGQAFRWGAPFMVLTIAFGLANTVLVGLIVRVADTLGEIKYTFAATEPVPDNGRIIAVFPVISDVAAYLIFEPVILILIFAGWQAIRWWRAGRSKPAQVIADEYYEKEQPLPDDRGWVASTVKLNGGAFNPDWATPEMRAWPGRVSRARKLAELPRDLDLLFTSIVVIGILLFAWLEMHIWADDIRRPSPWAASLGTAIATLLPLAALLLARAGWQNHKTRRVIGVLWDVGTFWPRGYHPLAPPSYAERAVPELQRRMWFLHDSGAQILLAAHSQGAILAAAALSQDGQDQVRPTGMKVVLATFGSPMRKLYSWGFPAYFTEEITQSLLPQNGTTSTWRNFYYLTDYIGGWIVDDGENSVDKKLPDPPTCQFTYGDAPPQIGSHTGYWKDPSMWREIDLIAPGPPTANHL</sequence>